<name>A0A811SN73_9POAL</name>
<proteinExistence type="predicted"/>
<accession>A0A811SN73</accession>
<dbReference type="AlphaFoldDB" id="A0A811SN73"/>
<reference evidence="1" key="1">
    <citation type="submission" date="2020-10" db="EMBL/GenBank/DDBJ databases">
        <authorList>
            <person name="Han B."/>
            <person name="Lu T."/>
            <person name="Zhao Q."/>
            <person name="Huang X."/>
            <person name="Zhao Y."/>
        </authorList>
    </citation>
    <scope>NUCLEOTIDE SEQUENCE</scope>
</reference>
<dbReference type="OrthoDB" id="682098at2759"/>
<comment type="caution">
    <text evidence="1">The sequence shown here is derived from an EMBL/GenBank/DDBJ whole genome shotgun (WGS) entry which is preliminary data.</text>
</comment>
<sequence length="183" mass="20092">MRAVDLVMSGTKPCRGLTLLFQASVSAYHVCNLSTGEHVSLPRCPWARRVTADGPNVLSSTGLGFDPAANEHKVVRLFEDRNKQPHCEVYGQSLPQPMRDALRAGFRMLPLGSSPGGEILLATSRHEVYAYDPESNRVHKAFSTNDFIDTLTRESELLLNIAIQEEWVTPSAAALGPVMMWAG</sequence>
<evidence type="ECO:0000313" key="2">
    <source>
        <dbReference type="Proteomes" id="UP000604825"/>
    </source>
</evidence>
<keyword evidence="2" id="KW-1185">Reference proteome</keyword>
<organism evidence="1 2">
    <name type="scientific">Miscanthus lutarioriparius</name>
    <dbReference type="NCBI Taxonomy" id="422564"/>
    <lineage>
        <taxon>Eukaryota</taxon>
        <taxon>Viridiplantae</taxon>
        <taxon>Streptophyta</taxon>
        <taxon>Embryophyta</taxon>
        <taxon>Tracheophyta</taxon>
        <taxon>Spermatophyta</taxon>
        <taxon>Magnoliopsida</taxon>
        <taxon>Liliopsida</taxon>
        <taxon>Poales</taxon>
        <taxon>Poaceae</taxon>
        <taxon>PACMAD clade</taxon>
        <taxon>Panicoideae</taxon>
        <taxon>Andropogonodae</taxon>
        <taxon>Andropogoneae</taxon>
        <taxon>Saccharinae</taxon>
        <taxon>Miscanthus</taxon>
    </lineage>
</organism>
<evidence type="ECO:0000313" key="1">
    <source>
        <dbReference type="EMBL" id="CAD6342685.1"/>
    </source>
</evidence>
<protein>
    <submittedName>
        <fullName evidence="1">Uncharacterized protein</fullName>
    </submittedName>
</protein>
<dbReference type="EMBL" id="CAJGYO010000573">
    <property type="protein sequence ID" value="CAD6342685.1"/>
    <property type="molecule type" value="Genomic_DNA"/>
</dbReference>
<gene>
    <name evidence="1" type="ORF">NCGR_LOCUS66783</name>
</gene>
<dbReference type="Proteomes" id="UP000604825">
    <property type="component" value="Unassembled WGS sequence"/>
</dbReference>